<gene>
    <name evidence="1" type="ORF">AB0L16_31400</name>
</gene>
<proteinExistence type="predicted"/>
<name>A0ABV3K6X8_STRON</name>
<evidence type="ECO:0000313" key="1">
    <source>
        <dbReference type="EMBL" id="MEV5510874.1"/>
    </source>
</evidence>
<evidence type="ECO:0008006" key="3">
    <source>
        <dbReference type="Google" id="ProtNLM"/>
    </source>
</evidence>
<dbReference type="Proteomes" id="UP001552594">
    <property type="component" value="Unassembled WGS sequence"/>
</dbReference>
<organism evidence="1 2">
    <name type="scientific">Streptomyces orinoci</name>
    <name type="common">Streptoverticillium orinoci</name>
    <dbReference type="NCBI Taxonomy" id="67339"/>
    <lineage>
        <taxon>Bacteria</taxon>
        <taxon>Bacillati</taxon>
        <taxon>Actinomycetota</taxon>
        <taxon>Actinomycetes</taxon>
        <taxon>Kitasatosporales</taxon>
        <taxon>Streptomycetaceae</taxon>
        <taxon>Streptomyces</taxon>
    </lineage>
</organism>
<sequence length="149" mass="15871">MRPLTAAIGLVAVGLLGAVLSGCGDPAGLKVTGPAASPATGPVTAYVLEAPGRPELRRPDSFLVGGTVHLTGLRWRSWDGPNAEGSGQVSGTWCMPECGAHPYRAEVRLSRLVRQDRSAYYSRAVVIAEGLPPEQQNELRDLRLFVPKR</sequence>
<accession>A0ABV3K6X8</accession>
<dbReference type="PROSITE" id="PS51257">
    <property type="entry name" value="PROKAR_LIPOPROTEIN"/>
    <property type="match status" value="1"/>
</dbReference>
<dbReference type="EMBL" id="JBFAUK010000042">
    <property type="protein sequence ID" value="MEV5510874.1"/>
    <property type="molecule type" value="Genomic_DNA"/>
</dbReference>
<evidence type="ECO:0000313" key="2">
    <source>
        <dbReference type="Proteomes" id="UP001552594"/>
    </source>
</evidence>
<comment type="caution">
    <text evidence="1">The sequence shown here is derived from an EMBL/GenBank/DDBJ whole genome shotgun (WGS) entry which is preliminary data.</text>
</comment>
<protein>
    <recommendedName>
        <fullName evidence="3">Lipoprotein</fullName>
    </recommendedName>
</protein>
<reference evidence="1 2" key="1">
    <citation type="submission" date="2024-06" db="EMBL/GenBank/DDBJ databases">
        <title>The Natural Products Discovery Center: Release of the First 8490 Sequenced Strains for Exploring Actinobacteria Biosynthetic Diversity.</title>
        <authorList>
            <person name="Kalkreuter E."/>
            <person name="Kautsar S.A."/>
            <person name="Yang D."/>
            <person name="Bader C.D."/>
            <person name="Teijaro C.N."/>
            <person name="Fluegel L."/>
            <person name="Davis C.M."/>
            <person name="Simpson J.R."/>
            <person name="Lauterbach L."/>
            <person name="Steele A.D."/>
            <person name="Gui C."/>
            <person name="Meng S."/>
            <person name="Li G."/>
            <person name="Viehrig K."/>
            <person name="Ye F."/>
            <person name="Su P."/>
            <person name="Kiefer A.F."/>
            <person name="Nichols A."/>
            <person name="Cepeda A.J."/>
            <person name="Yan W."/>
            <person name="Fan B."/>
            <person name="Jiang Y."/>
            <person name="Adhikari A."/>
            <person name="Zheng C.-J."/>
            <person name="Schuster L."/>
            <person name="Cowan T.M."/>
            <person name="Smanski M.J."/>
            <person name="Chevrette M.G."/>
            <person name="De Carvalho L.P.S."/>
            <person name="Shen B."/>
        </authorList>
    </citation>
    <scope>NUCLEOTIDE SEQUENCE [LARGE SCALE GENOMIC DNA]</scope>
    <source>
        <strain evidence="1 2">NPDC052347</strain>
    </source>
</reference>
<dbReference type="RefSeq" id="WP_109281536.1">
    <property type="nucleotide sequence ID" value="NZ_JBFAUK010000042.1"/>
</dbReference>
<keyword evidence="2" id="KW-1185">Reference proteome</keyword>